<dbReference type="AlphaFoldDB" id="A0A0K8UAF9"/>
<dbReference type="EMBL" id="GDHF01028743">
    <property type="protein sequence ID" value="JAI23571.1"/>
    <property type="molecule type" value="Transcribed_RNA"/>
</dbReference>
<organism evidence="2">
    <name type="scientific">Bactrocera latifrons</name>
    <name type="common">Malaysian fruit fly</name>
    <name type="synonym">Chaetodacus latifrons</name>
    <dbReference type="NCBI Taxonomy" id="174628"/>
    <lineage>
        <taxon>Eukaryota</taxon>
        <taxon>Metazoa</taxon>
        <taxon>Ecdysozoa</taxon>
        <taxon>Arthropoda</taxon>
        <taxon>Hexapoda</taxon>
        <taxon>Insecta</taxon>
        <taxon>Pterygota</taxon>
        <taxon>Neoptera</taxon>
        <taxon>Endopterygota</taxon>
        <taxon>Diptera</taxon>
        <taxon>Brachycera</taxon>
        <taxon>Muscomorpha</taxon>
        <taxon>Tephritoidea</taxon>
        <taxon>Tephritidae</taxon>
        <taxon>Bactrocera</taxon>
        <taxon>Bactrocera</taxon>
    </lineage>
</organism>
<reference evidence="2" key="1">
    <citation type="submission" date="2015-06" db="EMBL/GenBank/DDBJ databases">
        <authorList>
            <person name="Hoefler B.C."/>
            <person name="Straight P.D."/>
        </authorList>
    </citation>
    <scope>NUCLEOTIDE SEQUENCE</scope>
</reference>
<keyword evidence="1" id="KW-1133">Transmembrane helix</keyword>
<feature type="transmembrane region" description="Helical" evidence="1">
    <location>
        <begin position="34"/>
        <end position="59"/>
    </location>
</feature>
<gene>
    <name evidence="2" type="ORF">c0_g1_i1</name>
</gene>
<proteinExistence type="predicted"/>
<sequence length="143" mass="16586">TTQPSQSNIGSIGTALSTSTNLNSKPRKMEKISALFNIFLQISLASFIVNFYMQISIVLRRFRSLRIKIYIAEHTQRDQILELSTSEFERFGSLPLPTAPVLTRTYFETPKSRYPLMRLQHELCKFRGRGCQHYSGVRRRLEL</sequence>
<evidence type="ECO:0000313" key="2">
    <source>
        <dbReference type="EMBL" id="JAI23571.1"/>
    </source>
</evidence>
<accession>A0A0K8UAF9</accession>
<evidence type="ECO:0000256" key="1">
    <source>
        <dbReference type="SAM" id="Phobius"/>
    </source>
</evidence>
<protein>
    <submittedName>
        <fullName evidence="2">Uncharacterized protein</fullName>
    </submittedName>
</protein>
<feature type="non-terminal residue" evidence="2">
    <location>
        <position position="1"/>
    </location>
</feature>
<keyword evidence="1" id="KW-0812">Transmembrane</keyword>
<name>A0A0K8UAF9_BACLA</name>
<keyword evidence="1" id="KW-0472">Membrane</keyword>